<dbReference type="GO" id="GO:0016620">
    <property type="term" value="F:oxidoreductase activity, acting on the aldehyde or oxo group of donors, NAD or NADP as acceptor"/>
    <property type="evidence" value="ECO:0007669"/>
    <property type="project" value="InterPro"/>
</dbReference>
<evidence type="ECO:0000256" key="2">
    <source>
        <dbReference type="ARBA" id="ARBA00023002"/>
    </source>
</evidence>
<proteinExistence type="inferred from homology"/>
<dbReference type="InterPro" id="IPR016161">
    <property type="entry name" value="Ald_DH/histidinol_DH"/>
</dbReference>
<dbReference type="SUPFAM" id="SSF53720">
    <property type="entry name" value="ALDH-like"/>
    <property type="match status" value="1"/>
</dbReference>
<protein>
    <submittedName>
        <fullName evidence="5">2-hydroxymuconic semialdehyde dehydrogenase</fullName>
        <ecNumber evidence="5">1.2.1.85</ecNumber>
    </submittedName>
</protein>
<keyword evidence="2 4" id="KW-0560">Oxidoreductase</keyword>
<keyword evidence="3" id="KW-0520">NAD</keyword>
<dbReference type="KEGG" id="asoc:CB4_02455"/>
<dbReference type="InterPro" id="IPR016160">
    <property type="entry name" value="Ald_DH_CS_CYS"/>
</dbReference>
<comment type="similarity">
    <text evidence="1 4">Belongs to the aldehyde dehydrogenase family.</text>
</comment>
<dbReference type="PROSITE" id="PS00070">
    <property type="entry name" value="ALDEHYDE_DEHYDR_CYS"/>
    <property type="match status" value="1"/>
</dbReference>
<dbReference type="EC" id="1.2.1.85" evidence="5"/>
<reference evidence="5 6" key="1">
    <citation type="submission" date="2015-12" db="EMBL/GenBank/DDBJ databases">
        <title>Genome sequence of Aneurinibacillus soli.</title>
        <authorList>
            <person name="Lee J.S."/>
            <person name="Lee K.C."/>
            <person name="Kim K.K."/>
            <person name="Lee B.W."/>
        </authorList>
    </citation>
    <scope>NUCLEOTIDE SEQUENCE [LARGE SCALE GENOMIC DNA]</scope>
    <source>
        <strain evidence="5 6">CB4</strain>
    </source>
</reference>
<dbReference type="Proteomes" id="UP000217696">
    <property type="component" value="Chromosome"/>
</dbReference>
<evidence type="ECO:0000256" key="1">
    <source>
        <dbReference type="ARBA" id="ARBA00009986"/>
    </source>
</evidence>
<dbReference type="EMBL" id="AP017312">
    <property type="protein sequence ID" value="BAU28281.1"/>
    <property type="molecule type" value="Genomic_DNA"/>
</dbReference>
<dbReference type="RefSeq" id="WP_096466049.1">
    <property type="nucleotide sequence ID" value="NZ_AP017312.1"/>
</dbReference>
<dbReference type="FunFam" id="3.40.309.10:FF:000012">
    <property type="entry name" value="Betaine aldehyde dehydrogenase"/>
    <property type="match status" value="1"/>
</dbReference>
<dbReference type="InterPro" id="IPR016162">
    <property type="entry name" value="Ald_DH_N"/>
</dbReference>
<dbReference type="Pfam" id="PF00171">
    <property type="entry name" value="Aldedh"/>
    <property type="match status" value="1"/>
</dbReference>
<dbReference type="PANTHER" id="PTHR43720">
    <property type="entry name" value="2-AMINOMUCONIC SEMIALDEHYDE DEHYDROGENASE"/>
    <property type="match status" value="1"/>
</dbReference>
<name>A0A0U4WI66_9BACL</name>
<evidence type="ECO:0000313" key="5">
    <source>
        <dbReference type="EMBL" id="BAU28281.1"/>
    </source>
</evidence>
<dbReference type="OrthoDB" id="20170at2"/>
<accession>A0A0U4WI66</accession>
<evidence type="ECO:0000313" key="6">
    <source>
        <dbReference type="Proteomes" id="UP000217696"/>
    </source>
</evidence>
<evidence type="ECO:0000256" key="3">
    <source>
        <dbReference type="ARBA" id="ARBA00023027"/>
    </source>
</evidence>
<evidence type="ECO:0000256" key="4">
    <source>
        <dbReference type="RuleBase" id="RU003345"/>
    </source>
</evidence>
<keyword evidence="6" id="KW-1185">Reference proteome</keyword>
<organism evidence="5 6">
    <name type="scientific">Aneurinibacillus soli</name>
    <dbReference type="NCBI Taxonomy" id="1500254"/>
    <lineage>
        <taxon>Bacteria</taxon>
        <taxon>Bacillati</taxon>
        <taxon>Bacillota</taxon>
        <taxon>Bacilli</taxon>
        <taxon>Bacillales</taxon>
        <taxon>Paenibacillaceae</taxon>
        <taxon>Aneurinibacillus group</taxon>
        <taxon>Aneurinibacillus</taxon>
    </lineage>
</organism>
<dbReference type="Gene3D" id="3.40.309.10">
    <property type="entry name" value="Aldehyde Dehydrogenase, Chain A, domain 2"/>
    <property type="match status" value="1"/>
</dbReference>
<dbReference type="Gene3D" id="3.40.605.10">
    <property type="entry name" value="Aldehyde Dehydrogenase, Chain A, domain 1"/>
    <property type="match status" value="1"/>
</dbReference>
<dbReference type="PANTHER" id="PTHR43720:SF2">
    <property type="entry name" value="2-AMINOMUCONIC SEMIALDEHYDE DEHYDROGENASE"/>
    <property type="match status" value="1"/>
</dbReference>
<dbReference type="InterPro" id="IPR016163">
    <property type="entry name" value="Ald_DH_C"/>
</dbReference>
<dbReference type="FunFam" id="3.40.605.10:FF:000007">
    <property type="entry name" value="NAD/NADP-dependent betaine aldehyde dehydrogenase"/>
    <property type="match status" value="1"/>
</dbReference>
<dbReference type="AlphaFoldDB" id="A0A0U4WI66"/>
<gene>
    <name evidence="5" type="primary">xylG</name>
    <name evidence="5" type="ORF">CB4_02455</name>
</gene>
<sequence length="492" mass="54364">MPQTKVDVREVKLYINGQYVDATSNRLFDVHDPSTGELIARVHEASEADVHDAVMAARRAFEESEWRTMPVKQRCALVRRMGDIMIERKEELARLEALDVGKPYRDALEHEIPRAANNMKFFADFIEQHGSEAFPVDDQFLNYTLYEPVGVAGLITPWNLPFMLTTWKLGPCLATGNTAVIKPAELTPLTVSLLGEIAKEAGIPDGVVNVVQGFGPRSAGEFMTTHPEIDLITFTGETATGKAIMKAGSDTLKRVSFEMGGKAANIVFADADLDQAVSTSIRAAFMNAGQVCLAGSRLLVQRDIYNTFVDKLVEAASRLKIGDPQDPTTNLGPLIGEEHYRKVTGYLEVAAQDGAVLAYGGRRPELPEHLQNGYYLEPTIYTHVSNQMRVCREEIFGPVVVVVPFDTEEEAIQIANDTEYGLNGMLWTSDVKRAHRVAAKIRAGTIWVNCWFVRDLRAPFGGFKKSGIGREGGKFSLEFFTEAKNVCVSLVE</sequence>
<dbReference type="PROSITE" id="PS00687">
    <property type="entry name" value="ALDEHYDE_DEHYDR_GLU"/>
    <property type="match status" value="1"/>
</dbReference>
<dbReference type="CDD" id="cd07093">
    <property type="entry name" value="ALDH_F8_HMSADH"/>
    <property type="match status" value="1"/>
</dbReference>
<dbReference type="InterPro" id="IPR015590">
    <property type="entry name" value="Aldehyde_DH_dom"/>
</dbReference>
<dbReference type="InterPro" id="IPR029510">
    <property type="entry name" value="Ald_DH_CS_GLU"/>
</dbReference>